<accession>A0A9P0EKY2</accession>
<dbReference type="InterPro" id="IPR056125">
    <property type="entry name" value="DUF7708"/>
</dbReference>
<protein>
    <recommendedName>
        <fullName evidence="1">DUF7708 domain-containing protein</fullName>
    </recommendedName>
</protein>
<name>A0A9P0EKY2_9HYPO</name>
<evidence type="ECO:0000313" key="2">
    <source>
        <dbReference type="EMBL" id="CAH0055146.1"/>
    </source>
</evidence>
<keyword evidence="3" id="KW-1185">Reference proteome</keyword>
<feature type="domain" description="DUF7708" evidence="1">
    <location>
        <begin position="77"/>
        <end position="215"/>
    </location>
</feature>
<evidence type="ECO:0000313" key="3">
    <source>
        <dbReference type="Proteomes" id="UP000775872"/>
    </source>
</evidence>
<gene>
    <name evidence="2" type="ORF">CSOL1703_00017049</name>
</gene>
<reference evidence="2" key="1">
    <citation type="submission" date="2021-10" db="EMBL/GenBank/DDBJ databases">
        <authorList>
            <person name="Piombo E."/>
        </authorList>
    </citation>
    <scope>NUCLEOTIDE SEQUENCE</scope>
</reference>
<sequence>MSIVKMSSVQRMGVLLWKDAVKQHNDSLEKGAADKRFINIEDTGFDEIDVNSLAVAAYQVSNGLNKDQGPFGTSVQKILRLLNGHANAINIFTQFNPQMGNLILGSLRKVLQIIEETEKASSIAGEGILQILVHLDRWEQTANISYLLNSDHVRESIISLYTKILDFLISATLWHERSKLSKLGANVFNAKGDEFQQKANSLKEASDLVDKEISTRGIQEIILHEVHVLN</sequence>
<proteinExistence type="predicted"/>
<dbReference type="EMBL" id="CABFOC020000054">
    <property type="protein sequence ID" value="CAH0055146.1"/>
    <property type="molecule type" value="Genomic_DNA"/>
</dbReference>
<dbReference type="Pfam" id="PF24809">
    <property type="entry name" value="DUF7708"/>
    <property type="match status" value="1"/>
</dbReference>
<organism evidence="2 3">
    <name type="scientific">Clonostachys solani</name>
    <dbReference type="NCBI Taxonomy" id="160281"/>
    <lineage>
        <taxon>Eukaryota</taxon>
        <taxon>Fungi</taxon>
        <taxon>Dikarya</taxon>
        <taxon>Ascomycota</taxon>
        <taxon>Pezizomycotina</taxon>
        <taxon>Sordariomycetes</taxon>
        <taxon>Hypocreomycetidae</taxon>
        <taxon>Hypocreales</taxon>
        <taxon>Bionectriaceae</taxon>
        <taxon>Clonostachys</taxon>
    </lineage>
</organism>
<evidence type="ECO:0000259" key="1">
    <source>
        <dbReference type="Pfam" id="PF24809"/>
    </source>
</evidence>
<dbReference type="Proteomes" id="UP000775872">
    <property type="component" value="Unassembled WGS sequence"/>
</dbReference>
<dbReference type="AlphaFoldDB" id="A0A9P0EKY2"/>
<comment type="caution">
    <text evidence="2">The sequence shown here is derived from an EMBL/GenBank/DDBJ whole genome shotgun (WGS) entry which is preliminary data.</text>
</comment>
<dbReference type="OrthoDB" id="4588320at2759"/>